<feature type="chain" id="PRO_5040938494" description="Lipoprotein" evidence="1">
    <location>
        <begin position="19"/>
        <end position="200"/>
    </location>
</feature>
<dbReference type="OrthoDB" id="3068024at2759"/>
<evidence type="ECO:0000313" key="3">
    <source>
        <dbReference type="Proteomes" id="UP001150266"/>
    </source>
</evidence>
<name>A0A9W9DYZ4_9AGAR</name>
<comment type="caution">
    <text evidence="2">The sequence shown here is derived from an EMBL/GenBank/DDBJ whole genome shotgun (WGS) entry which is preliminary data.</text>
</comment>
<feature type="signal peptide" evidence="1">
    <location>
        <begin position="1"/>
        <end position="18"/>
    </location>
</feature>
<accession>A0A9W9DYZ4</accession>
<keyword evidence="3" id="KW-1185">Reference proteome</keyword>
<protein>
    <recommendedName>
        <fullName evidence="4">Lipoprotein</fullName>
    </recommendedName>
</protein>
<dbReference type="AlphaFoldDB" id="A0A9W9DYZ4"/>
<evidence type="ECO:0000256" key="1">
    <source>
        <dbReference type="SAM" id="SignalP"/>
    </source>
</evidence>
<dbReference type="Proteomes" id="UP001150266">
    <property type="component" value="Unassembled WGS sequence"/>
</dbReference>
<reference evidence="2" key="1">
    <citation type="submission" date="2022-08" db="EMBL/GenBank/DDBJ databases">
        <title>A Global Phylogenomic Analysis of the Shiitake Genus Lentinula.</title>
        <authorList>
            <consortium name="DOE Joint Genome Institute"/>
            <person name="Sierra-Patev S."/>
            <person name="Min B."/>
            <person name="Naranjo-Ortiz M."/>
            <person name="Looney B."/>
            <person name="Konkel Z."/>
            <person name="Slot J.C."/>
            <person name="Sakamoto Y."/>
            <person name="Steenwyk J.L."/>
            <person name="Rokas A."/>
            <person name="Carro J."/>
            <person name="Camarero S."/>
            <person name="Ferreira P."/>
            <person name="Molpeceres G."/>
            <person name="Ruiz-Duenas F.J."/>
            <person name="Serrano A."/>
            <person name="Henrissat B."/>
            <person name="Drula E."/>
            <person name="Hughes K.W."/>
            <person name="Mata J.L."/>
            <person name="Ishikawa N.K."/>
            <person name="Vargas-Isla R."/>
            <person name="Ushijima S."/>
            <person name="Smith C.A."/>
            <person name="Ahrendt S."/>
            <person name="Andreopoulos W."/>
            <person name="He G."/>
            <person name="Labutti K."/>
            <person name="Lipzen A."/>
            <person name="Ng V."/>
            <person name="Riley R."/>
            <person name="Sandor L."/>
            <person name="Barry K."/>
            <person name="Martinez A.T."/>
            <person name="Xiao Y."/>
            <person name="Gibbons J.G."/>
            <person name="Terashima K."/>
            <person name="Grigoriev I.V."/>
            <person name="Hibbett D.S."/>
        </authorList>
    </citation>
    <scope>NUCLEOTIDE SEQUENCE</scope>
    <source>
        <strain evidence="2">JLM2183</strain>
    </source>
</reference>
<proteinExistence type="predicted"/>
<evidence type="ECO:0008006" key="4">
    <source>
        <dbReference type="Google" id="ProtNLM"/>
    </source>
</evidence>
<organism evidence="2 3">
    <name type="scientific">Lentinula aciculospora</name>
    <dbReference type="NCBI Taxonomy" id="153920"/>
    <lineage>
        <taxon>Eukaryota</taxon>
        <taxon>Fungi</taxon>
        <taxon>Dikarya</taxon>
        <taxon>Basidiomycota</taxon>
        <taxon>Agaricomycotina</taxon>
        <taxon>Agaricomycetes</taxon>
        <taxon>Agaricomycetidae</taxon>
        <taxon>Agaricales</taxon>
        <taxon>Marasmiineae</taxon>
        <taxon>Omphalotaceae</taxon>
        <taxon>Lentinula</taxon>
    </lineage>
</organism>
<dbReference type="EMBL" id="JAOTPV010000001">
    <property type="protein sequence ID" value="KAJ4490826.1"/>
    <property type="molecule type" value="Genomic_DNA"/>
</dbReference>
<sequence>MSLLYNTFFWLLSSSCAGKQSSFKNTIKININSQTSLPTQTEASSSTITAVLSTVALGGFNAGGINGSNFKQDSTTISLIEISSDRDGDSETTYSREIIISDGVLTTTTDGSFVPNTLVTGNVVTEIETLVENASGYYMTAVDEFTTGTTHYIEGTYETCSFVDAGAGAASAGCSDSDYLVEMPTNGDSTTTVYHSTQFF</sequence>
<evidence type="ECO:0000313" key="2">
    <source>
        <dbReference type="EMBL" id="KAJ4490826.1"/>
    </source>
</evidence>
<keyword evidence="1" id="KW-0732">Signal</keyword>
<gene>
    <name evidence="2" type="ORF">J3R30DRAFT_3752561</name>
</gene>